<evidence type="ECO:0000256" key="8">
    <source>
        <dbReference type="RuleBase" id="RU363041"/>
    </source>
</evidence>
<evidence type="ECO:0000256" key="3">
    <source>
        <dbReference type="ARBA" id="ARBA00022448"/>
    </source>
</evidence>
<accession>A0A1Y5SV75</accession>
<dbReference type="Proteomes" id="UP000193870">
    <property type="component" value="Unassembled WGS sequence"/>
</dbReference>
<evidence type="ECO:0000256" key="4">
    <source>
        <dbReference type="ARBA" id="ARBA00022475"/>
    </source>
</evidence>
<feature type="transmembrane region" description="Helical" evidence="8">
    <location>
        <begin position="31"/>
        <end position="48"/>
    </location>
</feature>
<dbReference type="EMBL" id="FWFV01000005">
    <property type="protein sequence ID" value="SLN47285.1"/>
    <property type="molecule type" value="Genomic_DNA"/>
</dbReference>
<keyword evidence="6 8" id="KW-1133">Transmembrane helix</keyword>
<name>A0A1Y5SV75_9RHOB</name>
<dbReference type="InterPro" id="IPR002781">
    <property type="entry name" value="TM_pro_TauE-like"/>
</dbReference>
<feature type="transmembrane region" description="Helical" evidence="8">
    <location>
        <begin position="57"/>
        <end position="77"/>
    </location>
</feature>
<evidence type="ECO:0000256" key="5">
    <source>
        <dbReference type="ARBA" id="ARBA00022692"/>
    </source>
</evidence>
<keyword evidence="10" id="KW-1185">Reference proteome</keyword>
<feature type="transmembrane region" description="Helical" evidence="8">
    <location>
        <begin position="112"/>
        <end position="130"/>
    </location>
</feature>
<dbReference type="InterPro" id="IPR052017">
    <property type="entry name" value="TSUP"/>
</dbReference>
<dbReference type="AlphaFoldDB" id="A0A1Y5SV75"/>
<evidence type="ECO:0000313" key="10">
    <source>
        <dbReference type="Proteomes" id="UP000193870"/>
    </source>
</evidence>
<evidence type="ECO:0000256" key="7">
    <source>
        <dbReference type="ARBA" id="ARBA00023136"/>
    </source>
</evidence>
<comment type="similarity">
    <text evidence="2 8">Belongs to the 4-toluene sulfonate uptake permease (TSUP) (TC 2.A.102) family.</text>
</comment>
<evidence type="ECO:0000256" key="1">
    <source>
        <dbReference type="ARBA" id="ARBA00004651"/>
    </source>
</evidence>
<keyword evidence="7 8" id="KW-0472">Membrane</keyword>
<keyword evidence="3" id="KW-0813">Transport</keyword>
<dbReference type="STRING" id="315423.SAMN04488020_105136"/>
<feature type="transmembrane region" description="Helical" evidence="8">
    <location>
        <begin position="150"/>
        <end position="172"/>
    </location>
</feature>
<keyword evidence="4 8" id="KW-1003">Cell membrane</keyword>
<feature type="transmembrane region" description="Helical" evidence="8">
    <location>
        <begin position="208"/>
        <end position="226"/>
    </location>
</feature>
<protein>
    <recommendedName>
        <fullName evidence="8">Probable membrane transporter protein</fullName>
    </recommendedName>
</protein>
<organism evidence="9 10">
    <name type="scientific">Palleronia marisminoris</name>
    <dbReference type="NCBI Taxonomy" id="315423"/>
    <lineage>
        <taxon>Bacteria</taxon>
        <taxon>Pseudomonadati</taxon>
        <taxon>Pseudomonadota</taxon>
        <taxon>Alphaproteobacteria</taxon>
        <taxon>Rhodobacterales</taxon>
        <taxon>Roseobacteraceae</taxon>
        <taxon>Palleronia</taxon>
    </lineage>
</organism>
<feature type="transmembrane region" description="Helical" evidence="8">
    <location>
        <begin position="184"/>
        <end position="202"/>
    </location>
</feature>
<feature type="transmembrane region" description="Helical" evidence="8">
    <location>
        <begin position="83"/>
        <end position="100"/>
    </location>
</feature>
<proteinExistence type="inferred from homology"/>
<keyword evidence="5 8" id="KW-0812">Transmembrane</keyword>
<comment type="subcellular location">
    <subcellularLocation>
        <location evidence="1 8">Cell membrane</location>
        <topology evidence="1 8">Multi-pass membrane protein</topology>
    </subcellularLocation>
</comment>
<reference evidence="9 10" key="1">
    <citation type="submission" date="2017-03" db="EMBL/GenBank/DDBJ databases">
        <authorList>
            <person name="Afonso C.L."/>
            <person name="Miller P.J."/>
            <person name="Scott M.A."/>
            <person name="Spackman E."/>
            <person name="Goraichik I."/>
            <person name="Dimitrov K.M."/>
            <person name="Suarez D.L."/>
            <person name="Swayne D.E."/>
        </authorList>
    </citation>
    <scope>NUCLEOTIDE SEQUENCE [LARGE SCALE GENOMIC DNA]</scope>
    <source>
        <strain evidence="9 10">CECT 7066</strain>
    </source>
</reference>
<dbReference type="Pfam" id="PF01925">
    <property type="entry name" value="TauE"/>
    <property type="match status" value="1"/>
</dbReference>
<gene>
    <name evidence="9" type="ORF">PAM7066_02081</name>
</gene>
<dbReference type="PANTHER" id="PTHR30269">
    <property type="entry name" value="TRANSMEMBRANE PROTEIN YFCA"/>
    <property type="match status" value="1"/>
</dbReference>
<evidence type="ECO:0000256" key="6">
    <source>
        <dbReference type="ARBA" id="ARBA00022989"/>
    </source>
</evidence>
<evidence type="ECO:0000256" key="2">
    <source>
        <dbReference type="ARBA" id="ARBA00009142"/>
    </source>
</evidence>
<dbReference type="PANTHER" id="PTHR30269:SF37">
    <property type="entry name" value="MEMBRANE TRANSPORTER PROTEIN"/>
    <property type="match status" value="1"/>
</dbReference>
<dbReference type="GO" id="GO:0005886">
    <property type="term" value="C:plasma membrane"/>
    <property type="evidence" value="ECO:0007669"/>
    <property type="project" value="UniProtKB-SubCell"/>
</dbReference>
<sequence length="230" mass="24182">MVGLSKGGLASAGALAVPALAFAMNPVQAAAILLPVFIGTDWIAVWLYRRAYSPRNLAILVPAILIGVLVATVITPWTPEPVLLILTGLIGLWFVLRRWFGPVVTAPAEAGVLPGLGWGILTGITSFITHSGSPPAQAYLMPQRLPKLEFAGTMAIAFSVCNLAKLPGYWAIGALEGLDVELTLGLLVSGGIGTMIGRWLTARLPDAVYLRAIEGLLLTLSILLIAKALL</sequence>
<evidence type="ECO:0000313" key="9">
    <source>
        <dbReference type="EMBL" id="SLN47285.1"/>
    </source>
</evidence>